<name>A0A3P3PZA3_9FIRM</name>
<keyword evidence="6" id="KW-1185">Reference proteome</keyword>
<gene>
    <name evidence="5" type="ORF">EHW90_11450</name>
</gene>
<feature type="domain" description="MucBP" evidence="4">
    <location>
        <begin position="1869"/>
        <end position="1932"/>
    </location>
</feature>
<feature type="domain" description="MucBP" evidence="4">
    <location>
        <begin position="1367"/>
        <end position="1432"/>
    </location>
</feature>
<sequence>MKLREKKNLFLYVLFLMMFVVFAFRPYEARATGAGSSAITDITYVDAHQTTTLSGQQTQYYLHAGISGTVGTYTEPYSIIYLDRNKFAQPIVGNVSGSSTIKSVSVTWDSTNWMIKITYNSLTAGAPPIANPFRVTTSQVFADGETYNMVTKLFTKDGTELASLTKTFTSSTNVVGVPGADNGVIDGWANGNTGSVLVSDDETDASHTHIKSGVTDPVRAIIYNGTKNTTDTEVTAANFGVDRRNVRTIIKLPASVDWDPSLPNNSSWTYNAADHTITQDVPRNNRGNFFLDFTVKFNSTQSVNDATWTRLDFPQTNYLINDNGTLDMSTERKSKVYKNYKYKKKLNIYKHIVMPEQNGSAYYTNDKYVHLNANGGVNKYIIGLSQFWGNGVTPAAGSVVKFKSIADIPNDAVIFKGYGIRVWESMFDAANLAKLSHNKLIGVNDDNTEEVIATNIAYTPANTVNAFYKWDTDHSMTEKHYKSIRLDFNDEIAVSGYGENAVGLFAETKHTPALISRIEGKLALGNNDVTVNYGNAYSSAGTEIGSAVVRNYYKPDYANIYLEKHSQQVNGNQTMTNVQLGDTITYHVVPRYVTFLGAPRNVDNGKLIFLADPELTFDHVEHAPYQSGYRFTLNTTPDVIYDYKGTGKTAYVFKLENFVLPETNVDSWALDRVLAFFKPTTALSEGEHTVESILSWDNNSTAANGNDPNTVYSSAQVNASTGSSYLDVYDANNNGNTNDRLSYLKFKFNFVPPRAVVLTKKQKLSTESTYRSIIKAEKGDIVEYKLSAWNNLLTGDATGLNIMDILPYANDKAIVKDDSGNYVSRGSKMYPVLQGPVSAPSGYTVYYSTDAPVGTIEGNVGANWVPASAVTDWSSVTMFKAVMNTSYRLTPGNTDDFTYSVKIPETKELDADASANNSVASWYGNNLTGASESTVSKVGINKYLISGKVYYDVDENNEFNTGDFVGANKPVRLVKMENGAPTVVDTVFTDANGNYTFKNKISNAGDYKVYIETFPGDTIRPLNPSTVTKIGNEFSSYEVLPSKLKENENPVPNMHWAVVDVSLTRTDNTKIENLGLKTVYSNLIVKHIKREDNTELSPTTTVRMPRWTPYTTSPVTDTYYEAETPLPTNKDGEYGDNDTTVTYYYVRKNAGNVTVHHYEENTTTELATTLVLPGANKFGLNYTTGEESITNYELVAQPTNKNGTYTLQPQIVDYFYRRKNAGNITVKYLETGTNNPVHAQKVLDGTKKLGLNYSESPENITYYDLDTTNLPTNDSGVYTASQITITYYYKRQNAGDVTATYVDVDTNTALHTPEVQNGAGKRGLAYDTDVKSFTNYTLIALPTNKSGNFASGNILVEYKYRRNDAGKVTATYVDADTGATLHAAIEQDGSRKLGLPYDTDQKSFVNYDLIAVPTNKAGNFALGDILVEYKYRRQNAGDVTATYVDVDTNTALHAPEVQSGARKLGLPYDTDQKSFTNYDLTAVPSNKSGNFGNTSVLVEYKYRRKDAGNVRVRHLDAITNAPLAPEEFLDGSRKLGLAYTTQAKNSTDLPNYELFGGIPANANGVYTAGSDIIVTYLYQRETAGNVIATYKDEADGHELHPLVGQSGVGMLGVAYDTEAKTFDNYDLISIPANKSGTFSHSNVLVEYVYRRKDAGSVKVNHIEAGTGEVLHSPSVLDGSRKLGLAYTTNSENINFYDLVSVPANANGIFTVGEQVVNYEYTRKNAGDVVVRHLSKYDGSELIQREVLDGSGKLGLTYTTNAADIDYFEIDTIPSNKDGVFTTLPQTVDYIYRRKNAGSVKAVYVDEEGNELANSEVLSGVENAGLPYNTVAKSITHYELVSMPGNASGVFSENEQTVTYVYRRKNAGSVKVFYIDGDSGVNLAEPKILDGNKKLGLAYTTEPENVEFHDLISMPANKDGVFTDEEQTVTYVYGRKNAGNVTVHYVNTAHLRIKNDDILDGSKKLGLPFTTSAAEIAGYHFTMVEGVNFGILGLPDQSVNDGIFKEGAQEITYVYRKDPSVVITPGEPVPATPSNIADPRDWNSDFIIRPGIATSSIATRSNTSRGGSSSDSIVRPAKTIKLIDNATIDKRDENPTNINPVTQEPKKKANMVVPQDENKAKKLPVPKTADENKAYIYMMMLIISLAALIKLKKKTK</sequence>
<feature type="domain" description="MucBP" evidence="4">
    <location>
        <begin position="1223"/>
        <end position="1290"/>
    </location>
</feature>
<feature type="domain" description="MucBP" evidence="4">
    <location>
        <begin position="1585"/>
        <end position="1650"/>
    </location>
</feature>
<dbReference type="RefSeq" id="WP_124952865.1">
    <property type="nucleotide sequence ID" value="NZ_RRCM01000002.1"/>
</dbReference>
<evidence type="ECO:0000256" key="2">
    <source>
        <dbReference type="SAM" id="MobiDB-lite"/>
    </source>
</evidence>
<feature type="domain" description="MucBP" evidence="4">
    <location>
        <begin position="1509"/>
        <end position="1579"/>
    </location>
</feature>
<evidence type="ECO:0000313" key="5">
    <source>
        <dbReference type="EMBL" id="RRJ14291.1"/>
    </source>
</evidence>
<feature type="domain" description="MucBP" evidence="4">
    <location>
        <begin position="1084"/>
        <end position="1145"/>
    </location>
</feature>
<feature type="transmembrane region" description="Helical" evidence="3">
    <location>
        <begin position="9"/>
        <end position="27"/>
    </location>
</feature>
<keyword evidence="3" id="KW-0472">Membrane</keyword>
<dbReference type="Proteomes" id="UP000276982">
    <property type="component" value="Unassembled WGS sequence"/>
</dbReference>
<feature type="domain" description="MucBP" evidence="4">
    <location>
        <begin position="1657"/>
        <end position="1721"/>
    </location>
</feature>
<feature type="domain" description="MucBP" evidence="4">
    <location>
        <begin position="1296"/>
        <end position="1361"/>
    </location>
</feature>
<feature type="region of interest" description="Disordered" evidence="2">
    <location>
        <begin position="2083"/>
        <end position="2114"/>
    </location>
</feature>
<accession>A0A3P3PZA3</accession>
<proteinExistence type="predicted"/>
<feature type="domain" description="MucBP" evidence="4">
    <location>
        <begin position="1152"/>
        <end position="1217"/>
    </location>
</feature>
<keyword evidence="3" id="KW-0812">Transmembrane</keyword>
<dbReference type="InterPro" id="IPR009459">
    <property type="entry name" value="MucBP_dom"/>
</dbReference>
<feature type="domain" description="MucBP" evidence="4">
    <location>
        <begin position="1799"/>
        <end position="1862"/>
    </location>
</feature>
<feature type="domain" description="MucBP" evidence="4">
    <location>
        <begin position="1728"/>
        <end position="1792"/>
    </location>
</feature>
<comment type="caution">
    <text evidence="5">The sequence shown here is derived from an EMBL/GenBank/DDBJ whole genome shotgun (WGS) entry which is preliminary data.</text>
</comment>
<evidence type="ECO:0000313" key="6">
    <source>
        <dbReference type="Proteomes" id="UP000276982"/>
    </source>
</evidence>
<dbReference type="Pfam" id="PF06458">
    <property type="entry name" value="MucBP"/>
    <property type="match status" value="13"/>
</dbReference>
<keyword evidence="3" id="KW-1133">Transmembrane helix</keyword>
<dbReference type="SUPFAM" id="SSF117074">
    <property type="entry name" value="Hypothetical protein PA1324"/>
    <property type="match status" value="1"/>
</dbReference>
<reference evidence="5 6" key="1">
    <citation type="submission" date="2018-11" db="EMBL/GenBank/DDBJ databases">
        <title>Genome sequencing of Lachnoanaerobaculum orale DSM 24553T.</title>
        <authorList>
            <person name="Kook J.-K."/>
            <person name="Park S.-N."/>
            <person name="Lim Y.K."/>
        </authorList>
    </citation>
    <scope>NUCLEOTIDE SEQUENCE [LARGE SCALE GENOMIC DNA]</scope>
    <source>
        <strain evidence="5 6">DSM 24553</strain>
    </source>
</reference>
<feature type="transmembrane region" description="Helical" evidence="3">
    <location>
        <begin position="2133"/>
        <end position="2150"/>
    </location>
</feature>
<feature type="domain" description="MucBP" evidence="4">
    <location>
        <begin position="1939"/>
        <end position="2015"/>
    </location>
</feature>
<dbReference type="InterPro" id="IPR013783">
    <property type="entry name" value="Ig-like_fold"/>
</dbReference>
<dbReference type="Gene3D" id="3.10.20.320">
    <property type="entry name" value="Putative peptidoglycan bound protein (lpxtg motif)"/>
    <property type="match status" value="13"/>
</dbReference>
<dbReference type="EMBL" id="RRCM01000002">
    <property type="protein sequence ID" value="RRJ14291.1"/>
    <property type="molecule type" value="Genomic_DNA"/>
</dbReference>
<feature type="domain" description="MucBP" evidence="4">
    <location>
        <begin position="1438"/>
        <end position="1503"/>
    </location>
</feature>
<evidence type="ECO:0000256" key="3">
    <source>
        <dbReference type="SAM" id="Phobius"/>
    </source>
</evidence>
<evidence type="ECO:0000259" key="4">
    <source>
        <dbReference type="Pfam" id="PF06458"/>
    </source>
</evidence>
<dbReference type="Gene3D" id="2.60.40.10">
    <property type="entry name" value="Immunoglobulins"/>
    <property type="match status" value="1"/>
</dbReference>
<keyword evidence="1" id="KW-0677">Repeat</keyword>
<protein>
    <submittedName>
        <fullName evidence="5">Cell wall-binding protein</fullName>
    </submittedName>
</protein>
<evidence type="ECO:0000256" key="1">
    <source>
        <dbReference type="ARBA" id="ARBA00022737"/>
    </source>
</evidence>
<organism evidence="5 6">
    <name type="scientific">Lachnoanaerobaculum orale</name>
    <dbReference type="NCBI Taxonomy" id="979627"/>
    <lineage>
        <taxon>Bacteria</taxon>
        <taxon>Bacillati</taxon>
        <taxon>Bacillota</taxon>
        <taxon>Clostridia</taxon>
        <taxon>Lachnospirales</taxon>
        <taxon>Lachnospiraceae</taxon>
        <taxon>Lachnoanaerobaculum</taxon>
    </lineage>
</organism>